<accession>A0A6I2M4F9</accession>
<protein>
    <submittedName>
        <fullName evidence="2">Uncharacterized protein</fullName>
    </submittedName>
</protein>
<evidence type="ECO:0000313" key="3">
    <source>
        <dbReference type="Proteomes" id="UP000441585"/>
    </source>
</evidence>
<comment type="caution">
    <text evidence="2">The sequence shown here is derived from an EMBL/GenBank/DDBJ whole genome shotgun (WGS) entry which is preliminary data.</text>
</comment>
<dbReference type="Proteomes" id="UP000441585">
    <property type="component" value="Unassembled WGS sequence"/>
</dbReference>
<proteinExistence type="predicted"/>
<feature type="transmembrane region" description="Helical" evidence="1">
    <location>
        <begin position="52"/>
        <end position="79"/>
    </location>
</feature>
<keyword evidence="1" id="KW-1133">Transmembrane helix</keyword>
<gene>
    <name evidence="2" type="ORF">GJU41_02590</name>
</gene>
<feature type="transmembrane region" description="Helical" evidence="1">
    <location>
        <begin position="26"/>
        <end position="45"/>
    </location>
</feature>
<evidence type="ECO:0000313" key="2">
    <source>
        <dbReference type="EMBL" id="MRX52849.1"/>
    </source>
</evidence>
<organism evidence="2 3">
    <name type="scientific">Metabacillus idriensis</name>
    <dbReference type="NCBI Taxonomy" id="324768"/>
    <lineage>
        <taxon>Bacteria</taxon>
        <taxon>Bacillati</taxon>
        <taxon>Bacillota</taxon>
        <taxon>Bacilli</taxon>
        <taxon>Bacillales</taxon>
        <taxon>Bacillaceae</taxon>
        <taxon>Metabacillus</taxon>
    </lineage>
</organism>
<dbReference type="AlphaFoldDB" id="A0A6I2M4F9"/>
<dbReference type="EMBL" id="WKKF01000001">
    <property type="protein sequence ID" value="MRX52849.1"/>
    <property type="molecule type" value="Genomic_DNA"/>
</dbReference>
<evidence type="ECO:0000256" key="1">
    <source>
        <dbReference type="SAM" id="Phobius"/>
    </source>
</evidence>
<reference evidence="2 3" key="1">
    <citation type="submission" date="2019-11" db="EMBL/GenBank/DDBJ databases">
        <title>Bacillus idriensis genome.</title>
        <authorList>
            <person name="Konopka E.N."/>
            <person name="Newman J.D."/>
        </authorList>
    </citation>
    <scope>NUCLEOTIDE SEQUENCE [LARGE SCALE GENOMIC DNA]</scope>
    <source>
        <strain evidence="2 3">DSM 19097</strain>
    </source>
</reference>
<sequence>MLYYLIEIFIAVYLFIKAPLYNKNKWLWAILGFFFGIFTLCIFFIRTEQKKLGWILLICILVLGLIGLLLIVGIFYFFAMLKG</sequence>
<keyword evidence="3" id="KW-1185">Reference proteome</keyword>
<keyword evidence="1" id="KW-0472">Membrane</keyword>
<name>A0A6I2M4F9_9BACI</name>
<keyword evidence="1" id="KW-0812">Transmembrane</keyword>